<feature type="transmembrane region" description="Helical" evidence="1">
    <location>
        <begin position="60"/>
        <end position="80"/>
    </location>
</feature>
<dbReference type="OrthoDB" id="2355809at2"/>
<dbReference type="Proteomes" id="UP000016464">
    <property type="component" value="Unassembled WGS sequence"/>
</dbReference>
<comment type="caution">
    <text evidence="2">The sequence shown here is derived from an EMBL/GenBank/DDBJ whole genome shotgun (WGS) entry which is preliminary data.</text>
</comment>
<feature type="transmembrane region" description="Helical" evidence="1">
    <location>
        <begin position="34"/>
        <end position="54"/>
    </location>
</feature>
<dbReference type="PATRIC" id="fig|1345023.5.peg.1253"/>
<evidence type="ECO:0000313" key="3">
    <source>
        <dbReference type="Proteomes" id="UP000016464"/>
    </source>
</evidence>
<dbReference type="EMBL" id="ATCL01000014">
    <property type="protein sequence ID" value="ERG67852.1"/>
    <property type="molecule type" value="Genomic_DNA"/>
</dbReference>
<dbReference type="AlphaFoldDB" id="U1LZN8"/>
<dbReference type="RefSeq" id="WP_021066418.1">
    <property type="nucleotide sequence ID" value="NZ_ATCL01000014.1"/>
</dbReference>
<protein>
    <submittedName>
        <fullName evidence="2">Uncharacterized protein</fullName>
    </submittedName>
</protein>
<evidence type="ECO:0000313" key="2">
    <source>
        <dbReference type="EMBL" id="ERG67852.1"/>
    </source>
</evidence>
<sequence length="93" mass="10931">MFFIDPFIWQFVIVPILTIGTGVLIAIRFEKAYIALLVTLLFNVGIELAMGFLYDPYEVMLTAYNFWFPAFSFVIAYTFIGKRQTERQMEKRN</sequence>
<proteinExistence type="predicted"/>
<evidence type="ECO:0000256" key="1">
    <source>
        <dbReference type="SAM" id="Phobius"/>
    </source>
</evidence>
<accession>U1LZN8</accession>
<name>U1LZN8_9BACL</name>
<keyword evidence="1" id="KW-1133">Transmembrane helix</keyword>
<keyword evidence="1" id="KW-0472">Membrane</keyword>
<gene>
    <name evidence="2" type="ORF">M467_11220</name>
</gene>
<organism evidence="2 3">
    <name type="scientific">Exiguobacterium chiriqhucha RW-2</name>
    <dbReference type="NCBI Taxonomy" id="1345023"/>
    <lineage>
        <taxon>Bacteria</taxon>
        <taxon>Bacillati</taxon>
        <taxon>Bacillota</taxon>
        <taxon>Bacilli</taxon>
        <taxon>Bacillales</taxon>
        <taxon>Bacillales Family XII. Incertae Sedis</taxon>
        <taxon>Exiguobacterium</taxon>
    </lineage>
</organism>
<feature type="transmembrane region" description="Helical" evidence="1">
    <location>
        <begin position="6"/>
        <end position="27"/>
    </location>
</feature>
<reference evidence="2 3" key="1">
    <citation type="journal article" date="2013" name="Genome Announc.">
        <title>Draft Genome Sequence of Exiguobacterium pavilionensis Strain RW-2, with Wide Thermal, Salinity, and pH Tolerance, Isolated from Modern Freshwater Microbialites.</title>
        <authorList>
            <person name="White R.A.III."/>
            <person name="Grassa C.J."/>
            <person name="Suttle C.A."/>
        </authorList>
    </citation>
    <scope>NUCLEOTIDE SEQUENCE [LARGE SCALE GENOMIC DNA]</scope>
    <source>
        <strain evidence="2 3">RW-2</strain>
    </source>
</reference>
<keyword evidence="1" id="KW-0812">Transmembrane</keyword>
<keyword evidence="3" id="KW-1185">Reference proteome</keyword>